<dbReference type="Gene3D" id="3.30.930.10">
    <property type="entry name" value="Bira Bifunctional Protein, Domain 2"/>
    <property type="match status" value="1"/>
</dbReference>
<dbReference type="PANTHER" id="PTHR11528">
    <property type="entry name" value="HEAT SHOCK PROTEIN 90 FAMILY MEMBER"/>
    <property type="match status" value="1"/>
</dbReference>
<evidence type="ECO:0000313" key="10">
    <source>
        <dbReference type="EMBL" id="CAL4776549.1"/>
    </source>
</evidence>
<gene>
    <name evidence="8" type="ORF">C1SCF055_LOCUS16327</name>
</gene>
<dbReference type="Pfam" id="PF00183">
    <property type="entry name" value="HSP90"/>
    <property type="match status" value="2"/>
</dbReference>
<reference evidence="9" key="2">
    <citation type="submission" date="2024-04" db="EMBL/GenBank/DDBJ databases">
        <authorList>
            <person name="Chen Y."/>
            <person name="Shah S."/>
            <person name="Dougan E. K."/>
            <person name="Thang M."/>
            <person name="Chan C."/>
        </authorList>
    </citation>
    <scope>NUCLEOTIDE SEQUENCE [LARGE SCALE GENOMIC DNA]</scope>
</reference>
<evidence type="ECO:0000313" key="11">
    <source>
        <dbReference type="Proteomes" id="UP001152797"/>
    </source>
</evidence>
<accession>A0A9P1CBP7</accession>
<dbReference type="InterPro" id="IPR045864">
    <property type="entry name" value="aa-tRNA-synth_II/BPL/LPL"/>
</dbReference>
<comment type="similarity">
    <text evidence="1">Belongs to the heat shock protein 90 family.</text>
</comment>
<dbReference type="Proteomes" id="UP001152797">
    <property type="component" value="Unassembled WGS sequence"/>
</dbReference>
<dbReference type="PROSITE" id="PS51733">
    <property type="entry name" value="BPL_LPL_CATALYTIC"/>
    <property type="match status" value="1"/>
</dbReference>
<organism evidence="8">
    <name type="scientific">Cladocopium goreaui</name>
    <dbReference type="NCBI Taxonomy" id="2562237"/>
    <lineage>
        <taxon>Eukaryota</taxon>
        <taxon>Sar</taxon>
        <taxon>Alveolata</taxon>
        <taxon>Dinophyceae</taxon>
        <taxon>Suessiales</taxon>
        <taxon>Symbiodiniaceae</taxon>
        <taxon>Cladocopium</taxon>
    </lineage>
</organism>
<dbReference type="EMBL" id="CAMXCT030001347">
    <property type="protein sequence ID" value="CAL4776549.1"/>
    <property type="molecule type" value="Genomic_DNA"/>
</dbReference>
<reference evidence="8" key="1">
    <citation type="submission" date="2022-10" db="EMBL/GenBank/DDBJ databases">
        <authorList>
            <person name="Chen Y."/>
            <person name="Dougan E. K."/>
            <person name="Chan C."/>
            <person name="Rhodes N."/>
            <person name="Thang M."/>
        </authorList>
    </citation>
    <scope>NUCLEOTIDE SEQUENCE</scope>
</reference>
<keyword evidence="3" id="KW-0547">Nucleotide-binding</keyword>
<evidence type="ECO:0000256" key="6">
    <source>
        <dbReference type="SAM" id="MobiDB-lite"/>
    </source>
</evidence>
<keyword evidence="4" id="KW-0067">ATP-binding</keyword>
<dbReference type="AlphaFoldDB" id="A0A9P1CBP7"/>
<keyword evidence="5" id="KW-0143">Chaperone</keyword>
<dbReference type="Gene3D" id="3.30.565.10">
    <property type="entry name" value="Histidine kinase-like ATPase, C-terminal domain"/>
    <property type="match status" value="1"/>
</dbReference>
<dbReference type="InterPro" id="IPR004143">
    <property type="entry name" value="BPL_LPL_catalytic"/>
</dbReference>
<sequence>MAASSQLEELLLAEWVDHRHFEEIDSTQSFIEREHESFNQEKLTAISADYQSAGRGTQDRSWHAAKAQSIIVSFFFRFPARCDNDFVNSNAPNVTKVLAVAAVDTLHWATDQKFGIKWPNDIVCSGCKVGGILARAVPFNGRLEGIIVGIGINVNTSKEELDRISRPVWPAGSLLTLWQRPFDVATLRQKLMGTFAVELKRFFAGGFAIFRERVNELEVLMGTKVWFRAHEADEFEGVFEGIQDGGRVVQRNGVVFFCGKAVAVVMFRLWAVLALLAAGCNSFARAEEAEGEAEKVVDGFSDGDRAKMAESSEKHEFQAEVNRLMDIIINSLYTDKQVFLRELISNAADALEKARFHSVQDETFLGDTKDLEVKIEHDADAKTISIIDTGIGMSKADLINNLGTVAKSGTTNFLEAMAEGGDANLIGQFGVGFYSAFLVADKVSVTSKCNDDPVQHVWESSADASFTVVDDPRGNTLGRGTRVTLHLKEDAHDYLSEDKLKESAKKYSQFIQFPIYVKVKKEVDVEAEEDDDDDKEDEDEEQKDDVETKDEEEKDEEDKKPKKKTVFEWEQVNTQKAIWLRAKEDVTEEEYNEFYKSISKDYLDPLAYTHFNAEGEIEFKSILFLPKKAPFDMMDNYWTKKSEVKLFVRRVLEAGVKVEKVEVSKRLTESPVVVVTSQFGYSAQQEKVMKSQAFQNKEQLSMMAGRKTLEINANHPVIIDLLAKVKASESDEAASKTAEVLFQTALIESGFEIADPSSLVSHVYKLMSKELGVNPDAPLKEIEVPEDEEEPEEEDKDDDEEEDTKEEKEDL</sequence>
<feature type="domain" description="BPL/LPL catalytic" evidence="7">
    <location>
        <begin position="4"/>
        <end position="203"/>
    </location>
</feature>
<dbReference type="InterPro" id="IPR037196">
    <property type="entry name" value="HSP90_C"/>
</dbReference>
<dbReference type="InterPro" id="IPR036890">
    <property type="entry name" value="HATPase_C_sf"/>
</dbReference>
<comment type="caution">
    <text evidence="8">The sequence shown here is derived from an EMBL/GenBank/DDBJ whole genome shotgun (WGS) entry which is preliminary data.</text>
</comment>
<dbReference type="OrthoDB" id="28737at2759"/>
<dbReference type="SUPFAM" id="SSF110942">
    <property type="entry name" value="HSP90 C-terminal domain"/>
    <property type="match status" value="1"/>
</dbReference>
<dbReference type="NCBIfam" id="TIGR00121">
    <property type="entry name" value="birA_ligase"/>
    <property type="match status" value="1"/>
</dbReference>
<dbReference type="PRINTS" id="PR00775">
    <property type="entry name" value="HEATSHOCK90"/>
</dbReference>
<evidence type="ECO:0000256" key="4">
    <source>
        <dbReference type="ARBA" id="ARBA00022840"/>
    </source>
</evidence>
<dbReference type="CDD" id="cd16442">
    <property type="entry name" value="BPL"/>
    <property type="match status" value="1"/>
</dbReference>
<dbReference type="FunFam" id="3.30.565.10:FF:000005">
    <property type="entry name" value="Heat shock protein 90"/>
    <property type="match status" value="1"/>
</dbReference>
<evidence type="ECO:0000256" key="5">
    <source>
        <dbReference type="ARBA" id="ARBA00023186"/>
    </source>
</evidence>
<feature type="region of interest" description="Disordered" evidence="6">
    <location>
        <begin position="775"/>
        <end position="811"/>
    </location>
</feature>
<dbReference type="InterPro" id="IPR020568">
    <property type="entry name" value="Ribosomal_Su5_D2-typ_SF"/>
</dbReference>
<dbReference type="GO" id="GO:0140662">
    <property type="term" value="F:ATP-dependent protein folding chaperone"/>
    <property type="evidence" value="ECO:0007669"/>
    <property type="project" value="InterPro"/>
</dbReference>
<dbReference type="Gene3D" id="1.20.120.790">
    <property type="entry name" value="Heat shock protein 90, C-terminal domain"/>
    <property type="match status" value="1"/>
</dbReference>
<evidence type="ECO:0000259" key="7">
    <source>
        <dbReference type="PROSITE" id="PS51733"/>
    </source>
</evidence>
<dbReference type="EMBL" id="CAMXCT010001347">
    <property type="protein sequence ID" value="CAI3989237.1"/>
    <property type="molecule type" value="Genomic_DNA"/>
</dbReference>
<evidence type="ECO:0000256" key="2">
    <source>
        <dbReference type="ARBA" id="ARBA00009934"/>
    </source>
</evidence>
<protein>
    <submittedName>
        <fullName evidence="10">Endoplasmin homolog (Glucose-regulated protein 94 homolog) (GRP-94 homolog)</fullName>
    </submittedName>
</protein>
<dbReference type="InterPro" id="IPR004408">
    <property type="entry name" value="Biotin_CoA_COase_ligase"/>
</dbReference>
<feature type="compositionally biased region" description="Acidic residues" evidence="6">
    <location>
        <begin position="525"/>
        <end position="556"/>
    </location>
</feature>
<name>A0A9P1CBP7_9DINO</name>
<comment type="similarity">
    <text evidence="2">Belongs to the biotin--protein ligase family.</text>
</comment>
<feature type="compositionally biased region" description="Acidic residues" evidence="6">
    <location>
        <begin position="784"/>
        <end position="804"/>
    </location>
</feature>
<dbReference type="InterPro" id="IPR003594">
    <property type="entry name" value="HATPase_dom"/>
</dbReference>
<dbReference type="SUPFAM" id="SSF54211">
    <property type="entry name" value="Ribosomal protein S5 domain 2-like"/>
    <property type="match status" value="1"/>
</dbReference>
<dbReference type="CDD" id="cd16927">
    <property type="entry name" value="HATPase_Hsp90-like"/>
    <property type="match status" value="1"/>
</dbReference>
<dbReference type="Pfam" id="PF03099">
    <property type="entry name" value="BPL_LplA_LipB"/>
    <property type="match status" value="1"/>
</dbReference>
<dbReference type="GO" id="GO:0005524">
    <property type="term" value="F:ATP binding"/>
    <property type="evidence" value="ECO:0007669"/>
    <property type="project" value="UniProtKB-KW"/>
</dbReference>
<dbReference type="SMART" id="SM00387">
    <property type="entry name" value="HATPase_c"/>
    <property type="match status" value="1"/>
</dbReference>
<evidence type="ECO:0000313" key="9">
    <source>
        <dbReference type="EMBL" id="CAL1142612.1"/>
    </source>
</evidence>
<dbReference type="GO" id="GO:0004077">
    <property type="term" value="F:biotin--[biotin carboxyl-carrier protein] ligase activity"/>
    <property type="evidence" value="ECO:0007669"/>
    <property type="project" value="InterPro"/>
</dbReference>
<dbReference type="GO" id="GO:0016887">
    <property type="term" value="F:ATP hydrolysis activity"/>
    <property type="evidence" value="ECO:0007669"/>
    <property type="project" value="InterPro"/>
</dbReference>
<dbReference type="EMBL" id="CAMXCT020001347">
    <property type="protein sequence ID" value="CAL1142612.1"/>
    <property type="molecule type" value="Genomic_DNA"/>
</dbReference>
<dbReference type="InterPro" id="IPR020575">
    <property type="entry name" value="Hsp90_N"/>
</dbReference>
<dbReference type="Pfam" id="PF13589">
    <property type="entry name" value="HATPase_c_3"/>
    <property type="match status" value="1"/>
</dbReference>
<evidence type="ECO:0000313" key="8">
    <source>
        <dbReference type="EMBL" id="CAI3989237.1"/>
    </source>
</evidence>
<dbReference type="SUPFAM" id="SSF55874">
    <property type="entry name" value="ATPase domain of HSP90 chaperone/DNA topoisomerase II/histidine kinase"/>
    <property type="match status" value="1"/>
</dbReference>
<dbReference type="SUPFAM" id="SSF55681">
    <property type="entry name" value="Class II aaRS and biotin synthetases"/>
    <property type="match status" value="1"/>
</dbReference>
<dbReference type="GO" id="GO:0051082">
    <property type="term" value="F:unfolded protein binding"/>
    <property type="evidence" value="ECO:0007669"/>
    <property type="project" value="InterPro"/>
</dbReference>
<proteinExistence type="inferred from homology"/>
<dbReference type="InterPro" id="IPR001404">
    <property type="entry name" value="Hsp90_fam"/>
</dbReference>
<feature type="region of interest" description="Disordered" evidence="6">
    <location>
        <begin position="524"/>
        <end position="562"/>
    </location>
</feature>
<keyword evidence="11" id="KW-1185">Reference proteome</keyword>
<evidence type="ECO:0000256" key="1">
    <source>
        <dbReference type="ARBA" id="ARBA00008239"/>
    </source>
</evidence>
<evidence type="ECO:0000256" key="3">
    <source>
        <dbReference type="ARBA" id="ARBA00022741"/>
    </source>
</evidence>